<dbReference type="InterPro" id="IPR050403">
    <property type="entry name" value="Myosin_RLC"/>
</dbReference>
<sequence length="130" mass="14695">MWDLTAAMLSKRAKTKKHPQCTASSVVCMFTQSQIQEFMEAFNVVYLAATMDETPDSTNFTMFLTMFGEKLNGADPEDVIRNAFASYFDEEATEDAAQGLYRVAPIDKKGGFHYIAFMRIRKHGAKDQDN</sequence>
<accession>A0A5N3W2Z9</accession>
<organism evidence="2 3">
    <name type="scientific">Muntiacus reevesi</name>
    <name type="common">Reeves' muntjac</name>
    <name type="synonym">Cervus reevesi</name>
    <dbReference type="NCBI Taxonomy" id="9886"/>
    <lineage>
        <taxon>Eukaryota</taxon>
        <taxon>Metazoa</taxon>
        <taxon>Chordata</taxon>
        <taxon>Craniata</taxon>
        <taxon>Vertebrata</taxon>
        <taxon>Euteleostomi</taxon>
        <taxon>Mammalia</taxon>
        <taxon>Eutheria</taxon>
        <taxon>Laurasiatheria</taxon>
        <taxon>Artiodactyla</taxon>
        <taxon>Ruminantia</taxon>
        <taxon>Pecora</taxon>
        <taxon>Cervidae</taxon>
        <taxon>Muntiacinae</taxon>
        <taxon>Muntiacus</taxon>
    </lineage>
</organism>
<evidence type="ECO:0000313" key="3">
    <source>
        <dbReference type="Proteomes" id="UP000326062"/>
    </source>
</evidence>
<evidence type="ECO:0000313" key="2">
    <source>
        <dbReference type="EMBL" id="KAB0355635.1"/>
    </source>
</evidence>
<dbReference type="AlphaFoldDB" id="A0A5N3W2Z9"/>
<dbReference type="PANTHER" id="PTHR23049">
    <property type="entry name" value="MYOSIN REGULATORY LIGHT CHAIN 2"/>
    <property type="match status" value="1"/>
</dbReference>
<protein>
    <submittedName>
        <fullName evidence="2">Uncharacterized protein</fullName>
    </submittedName>
</protein>
<evidence type="ECO:0000256" key="1">
    <source>
        <dbReference type="ARBA" id="ARBA00022737"/>
    </source>
</evidence>
<reference evidence="2 3" key="1">
    <citation type="submission" date="2019-06" db="EMBL/GenBank/DDBJ databases">
        <title>Discovery of a novel chromosome fission-fusion reversal in muntjac.</title>
        <authorList>
            <person name="Mudd A.B."/>
            <person name="Bredeson J.V."/>
            <person name="Baum R."/>
            <person name="Hockemeyer D."/>
            <person name="Rokhsar D.S."/>
        </authorList>
    </citation>
    <scope>NUCLEOTIDE SEQUENCE [LARGE SCALE GENOMIC DNA]</scope>
    <source>
        <strain evidence="2">UCam_UCB_Mr</strain>
        <tissue evidence="2">Fibroblast cell line</tissue>
    </source>
</reference>
<keyword evidence="1" id="KW-0677">Repeat</keyword>
<keyword evidence="3" id="KW-1185">Reference proteome</keyword>
<dbReference type="EMBL" id="VCEB01000020">
    <property type="protein sequence ID" value="KAB0355635.1"/>
    <property type="molecule type" value="Genomic_DNA"/>
</dbReference>
<gene>
    <name evidence="2" type="ORF">FD755_021576</name>
</gene>
<dbReference type="Proteomes" id="UP000326062">
    <property type="component" value="Chromosome 14"/>
</dbReference>
<comment type="caution">
    <text evidence="2">The sequence shown here is derived from an EMBL/GenBank/DDBJ whole genome shotgun (WGS) entry which is preliminary data.</text>
</comment>
<proteinExistence type="predicted"/>
<dbReference type="SUPFAM" id="SSF47473">
    <property type="entry name" value="EF-hand"/>
    <property type="match status" value="1"/>
</dbReference>
<name>A0A5N3W2Z9_MUNRE</name>
<dbReference type="InterPro" id="IPR011992">
    <property type="entry name" value="EF-hand-dom_pair"/>
</dbReference>